<dbReference type="InterPro" id="IPR011992">
    <property type="entry name" value="EF-hand-dom_pair"/>
</dbReference>
<proteinExistence type="predicted"/>
<dbReference type="AlphaFoldDB" id="A0AAW2RBZ4"/>
<evidence type="ECO:0000313" key="6">
    <source>
        <dbReference type="EMBL" id="KAL0376833.1"/>
    </source>
</evidence>
<reference evidence="6" key="1">
    <citation type="submission" date="2020-06" db="EMBL/GenBank/DDBJ databases">
        <authorList>
            <person name="Li T."/>
            <person name="Hu X."/>
            <person name="Zhang T."/>
            <person name="Song X."/>
            <person name="Zhang H."/>
            <person name="Dai N."/>
            <person name="Sheng W."/>
            <person name="Hou X."/>
            <person name="Wei L."/>
        </authorList>
    </citation>
    <scope>NUCLEOTIDE SEQUENCE</scope>
    <source>
        <strain evidence="6">KEN8</strain>
        <tissue evidence="6">Leaf</tissue>
    </source>
</reference>
<organism evidence="6">
    <name type="scientific">Sesamum calycinum</name>
    <dbReference type="NCBI Taxonomy" id="2727403"/>
    <lineage>
        <taxon>Eukaryota</taxon>
        <taxon>Viridiplantae</taxon>
        <taxon>Streptophyta</taxon>
        <taxon>Embryophyta</taxon>
        <taxon>Tracheophyta</taxon>
        <taxon>Spermatophyta</taxon>
        <taxon>Magnoliopsida</taxon>
        <taxon>eudicotyledons</taxon>
        <taxon>Gunneridae</taxon>
        <taxon>Pentapetalae</taxon>
        <taxon>asterids</taxon>
        <taxon>lamiids</taxon>
        <taxon>Lamiales</taxon>
        <taxon>Pedaliaceae</taxon>
        <taxon>Sesamum</taxon>
    </lineage>
</organism>
<dbReference type="GO" id="GO:0005509">
    <property type="term" value="F:calcium ion binding"/>
    <property type="evidence" value="ECO:0007669"/>
    <property type="project" value="InterPro"/>
</dbReference>
<name>A0AAW2RBZ4_9LAMI</name>
<dbReference type="Gene3D" id="1.10.238.10">
    <property type="entry name" value="EF-hand"/>
    <property type="match status" value="1"/>
</dbReference>
<evidence type="ECO:0000259" key="5">
    <source>
        <dbReference type="PROSITE" id="PS50222"/>
    </source>
</evidence>
<dbReference type="CDD" id="cd00051">
    <property type="entry name" value="EFh"/>
    <property type="match status" value="1"/>
</dbReference>
<dbReference type="SMART" id="SM00054">
    <property type="entry name" value="EFh"/>
    <property type="match status" value="1"/>
</dbReference>
<dbReference type="Pfam" id="PF13202">
    <property type="entry name" value="EF-hand_5"/>
    <property type="match status" value="1"/>
</dbReference>
<comment type="caution">
    <text evidence="6">The sequence shown here is derived from an EMBL/GenBank/DDBJ whole genome shotgun (WGS) entry which is preliminary data.</text>
</comment>
<evidence type="ECO:0000256" key="1">
    <source>
        <dbReference type="ARBA" id="ARBA00022723"/>
    </source>
</evidence>
<dbReference type="InterPro" id="IPR018247">
    <property type="entry name" value="EF_Hand_1_Ca_BS"/>
</dbReference>
<dbReference type="InterPro" id="IPR043145">
    <property type="entry name" value="Znf_ZZ_sf"/>
</dbReference>
<dbReference type="EMBL" id="JACGWM010000004">
    <property type="protein sequence ID" value="KAL0376833.1"/>
    <property type="molecule type" value="Genomic_DNA"/>
</dbReference>
<sequence length="243" mass="27515">MEGLRKIARAHYRAGSQEVQDLAQEFFKTMDTNGDGRVDLSEFLTFMRQEGYSQMRSPYFFNELDHDGNGALDFFEVMTLYYIIKSGRPFCDGCGNFIPGIFFSCVECFKNPQSPFNLCHDCYLSAKCNHNHDGRVQFLDNYTLLEIKRDEALAQTAGINSNKPWTTSSNAIVPRPQSNMPINTTYLTYNTYVFHPPTPSHNYSTAIVPASTTDKLRLAFKAFEVALSIGVFPHTLYNAVTTS</sequence>
<keyword evidence="2" id="KW-0863">Zinc-finger</keyword>
<evidence type="ECO:0000256" key="2">
    <source>
        <dbReference type="ARBA" id="ARBA00022771"/>
    </source>
</evidence>
<dbReference type="GO" id="GO:0008270">
    <property type="term" value="F:zinc ion binding"/>
    <property type="evidence" value="ECO:0007669"/>
    <property type="project" value="UniProtKB-KW"/>
</dbReference>
<dbReference type="Gene3D" id="3.30.60.90">
    <property type="match status" value="1"/>
</dbReference>
<dbReference type="PROSITE" id="PS50222">
    <property type="entry name" value="EF_HAND_2"/>
    <property type="match status" value="1"/>
</dbReference>
<accession>A0AAW2RBZ4</accession>
<keyword evidence="3" id="KW-0862">Zinc</keyword>
<evidence type="ECO:0000256" key="4">
    <source>
        <dbReference type="ARBA" id="ARBA00022837"/>
    </source>
</evidence>
<keyword evidence="1" id="KW-0479">Metal-binding</keyword>
<dbReference type="InterPro" id="IPR002048">
    <property type="entry name" value="EF_hand_dom"/>
</dbReference>
<evidence type="ECO:0000256" key="3">
    <source>
        <dbReference type="ARBA" id="ARBA00022833"/>
    </source>
</evidence>
<gene>
    <name evidence="6" type="ORF">Scaly_0800900</name>
</gene>
<dbReference type="PROSITE" id="PS00018">
    <property type="entry name" value="EF_HAND_1"/>
    <property type="match status" value="2"/>
</dbReference>
<dbReference type="Pfam" id="PF00036">
    <property type="entry name" value="EF-hand_1"/>
    <property type="match status" value="1"/>
</dbReference>
<keyword evidence="4" id="KW-0106">Calcium</keyword>
<dbReference type="SUPFAM" id="SSF57850">
    <property type="entry name" value="RING/U-box"/>
    <property type="match status" value="1"/>
</dbReference>
<feature type="domain" description="EF-hand" evidence="5">
    <location>
        <begin position="18"/>
        <end position="53"/>
    </location>
</feature>
<protein>
    <recommendedName>
        <fullName evidence="5">EF-hand domain-containing protein</fullName>
    </recommendedName>
</protein>
<dbReference type="SUPFAM" id="SSF47473">
    <property type="entry name" value="EF-hand"/>
    <property type="match status" value="1"/>
</dbReference>
<reference evidence="6" key="2">
    <citation type="journal article" date="2024" name="Plant">
        <title>Genomic evolution and insights into agronomic trait innovations of Sesamum species.</title>
        <authorList>
            <person name="Miao H."/>
            <person name="Wang L."/>
            <person name="Qu L."/>
            <person name="Liu H."/>
            <person name="Sun Y."/>
            <person name="Le M."/>
            <person name="Wang Q."/>
            <person name="Wei S."/>
            <person name="Zheng Y."/>
            <person name="Lin W."/>
            <person name="Duan Y."/>
            <person name="Cao H."/>
            <person name="Xiong S."/>
            <person name="Wang X."/>
            <person name="Wei L."/>
            <person name="Li C."/>
            <person name="Ma Q."/>
            <person name="Ju M."/>
            <person name="Zhao R."/>
            <person name="Li G."/>
            <person name="Mu C."/>
            <person name="Tian Q."/>
            <person name="Mei H."/>
            <person name="Zhang T."/>
            <person name="Gao T."/>
            <person name="Zhang H."/>
        </authorList>
    </citation>
    <scope>NUCLEOTIDE SEQUENCE</scope>
    <source>
        <strain evidence="6">KEN8</strain>
    </source>
</reference>